<feature type="region of interest" description="Disordered" evidence="1">
    <location>
        <begin position="1"/>
        <end position="243"/>
    </location>
</feature>
<organism evidence="2 3">
    <name type="scientific">Engystomops pustulosus</name>
    <name type="common">Tungara frog</name>
    <name type="synonym">Physalaemus pustulosus</name>
    <dbReference type="NCBI Taxonomy" id="76066"/>
    <lineage>
        <taxon>Eukaryota</taxon>
        <taxon>Metazoa</taxon>
        <taxon>Chordata</taxon>
        <taxon>Craniata</taxon>
        <taxon>Vertebrata</taxon>
        <taxon>Euteleostomi</taxon>
        <taxon>Amphibia</taxon>
        <taxon>Batrachia</taxon>
        <taxon>Anura</taxon>
        <taxon>Neobatrachia</taxon>
        <taxon>Hyloidea</taxon>
        <taxon>Leptodactylidae</taxon>
        <taxon>Leiuperinae</taxon>
        <taxon>Engystomops</taxon>
    </lineage>
</organism>
<sequence>MPQPNLLNPVPQPPSRSKPTAPLNLTPHLTTPAFTDHHCPSPPRTYPPHRLTGANPNKLRFLTPKAPTHSACTTPPLTTTHNTHPFNAPPPPTQALPDPPTHWVQPLDNPRSIHTPQAAPQQLPPTPPSTPSPNPSPHPLASPPTPPHTPTSHSHPHHPNDLTTPPSPGPLPPTIPLHQSHSYPQNKSHPTSRVNTPYHHHPPPHPPPGDLHLYNRSTCQQHHRPLLDPHPHTSPPSSEVPPHTIYSPPSLCSPLIAYYSPSPAILSHLPYSFTQTRLPVPHT</sequence>
<keyword evidence="3" id="KW-1185">Reference proteome</keyword>
<evidence type="ECO:0008006" key="4">
    <source>
        <dbReference type="Google" id="ProtNLM"/>
    </source>
</evidence>
<dbReference type="EMBL" id="WNYA01000510">
    <property type="protein sequence ID" value="KAG8548140.1"/>
    <property type="molecule type" value="Genomic_DNA"/>
</dbReference>
<proteinExistence type="predicted"/>
<evidence type="ECO:0000313" key="3">
    <source>
        <dbReference type="Proteomes" id="UP000824782"/>
    </source>
</evidence>
<gene>
    <name evidence="2" type="ORF">GDO81_026527</name>
</gene>
<dbReference type="AlphaFoldDB" id="A0AAV6ZIP7"/>
<name>A0AAV6ZIP7_ENGPU</name>
<evidence type="ECO:0000313" key="2">
    <source>
        <dbReference type="EMBL" id="KAG8548140.1"/>
    </source>
</evidence>
<feature type="compositionally biased region" description="Polar residues" evidence="1">
    <location>
        <begin position="179"/>
        <end position="195"/>
    </location>
</feature>
<reference evidence="2" key="1">
    <citation type="thesis" date="2020" institute="ProQuest LLC" country="789 East Eisenhower Parkway, Ann Arbor, MI, USA">
        <title>Comparative Genomics and Chromosome Evolution.</title>
        <authorList>
            <person name="Mudd A.B."/>
        </authorList>
    </citation>
    <scope>NUCLEOTIDE SEQUENCE</scope>
    <source>
        <strain evidence="2">237g6f4</strain>
        <tissue evidence="2">Blood</tissue>
    </source>
</reference>
<feature type="compositionally biased region" description="Low complexity" evidence="1">
    <location>
        <begin position="68"/>
        <end position="86"/>
    </location>
</feature>
<accession>A0AAV6ZIP7</accession>
<comment type="caution">
    <text evidence="2">The sequence shown here is derived from an EMBL/GenBank/DDBJ whole genome shotgun (WGS) entry which is preliminary data.</text>
</comment>
<feature type="compositionally biased region" description="Pro residues" evidence="1">
    <location>
        <begin position="87"/>
        <end position="100"/>
    </location>
</feature>
<feature type="compositionally biased region" description="Pro residues" evidence="1">
    <location>
        <begin position="122"/>
        <end position="149"/>
    </location>
</feature>
<evidence type="ECO:0000256" key="1">
    <source>
        <dbReference type="SAM" id="MobiDB-lite"/>
    </source>
</evidence>
<dbReference type="Proteomes" id="UP000824782">
    <property type="component" value="Unassembled WGS sequence"/>
</dbReference>
<feature type="compositionally biased region" description="Pro residues" evidence="1">
    <location>
        <begin position="165"/>
        <end position="175"/>
    </location>
</feature>
<protein>
    <recommendedName>
        <fullName evidence="4">Extensin-like</fullName>
    </recommendedName>
</protein>